<keyword evidence="6" id="KW-0676">Redox-active center</keyword>
<comment type="caution">
    <text evidence="11">The sequence shown here is derived from an EMBL/GenBank/DDBJ whole genome shotgun (WGS) entry which is preliminary data.</text>
</comment>
<evidence type="ECO:0000256" key="9">
    <source>
        <dbReference type="ARBA" id="ARBA00049091"/>
    </source>
</evidence>
<comment type="similarity">
    <text evidence="8">Belongs to the peroxiredoxin family. BCP/PrxQ subfamily.</text>
</comment>
<dbReference type="GO" id="GO:0045454">
    <property type="term" value="P:cell redox homeostasis"/>
    <property type="evidence" value="ECO:0007669"/>
    <property type="project" value="TreeGrafter"/>
</dbReference>
<keyword evidence="2" id="KW-0575">Peroxidase</keyword>
<dbReference type="EMBL" id="CAMXCT020000844">
    <property type="protein sequence ID" value="CAL1137270.1"/>
    <property type="molecule type" value="Genomic_DNA"/>
</dbReference>
<dbReference type="Pfam" id="PF00578">
    <property type="entry name" value="AhpC-TSA"/>
    <property type="match status" value="1"/>
</dbReference>
<reference evidence="12" key="2">
    <citation type="submission" date="2024-04" db="EMBL/GenBank/DDBJ databases">
        <authorList>
            <person name="Chen Y."/>
            <person name="Shah S."/>
            <person name="Dougan E. K."/>
            <person name="Thang M."/>
            <person name="Chan C."/>
        </authorList>
    </citation>
    <scope>NUCLEOTIDE SEQUENCE [LARGE SCALE GENOMIC DNA]</scope>
</reference>
<evidence type="ECO:0000313" key="13">
    <source>
        <dbReference type="Proteomes" id="UP001152797"/>
    </source>
</evidence>
<dbReference type="GO" id="GO:0008379">
    <property type="term" value="F:thioredoxin peroxidase activity"/>
    <property type="evidence" value="ECO:0007669"/>
    <property type="project" value="TreeGrafter"/>
</dbReference>
<dbReference type="InterPro" id="IPR036249">
    <property type="entry name" value="Thioredoxin-like_sf"/>
</dbReference>
<evidence type="ECO:0000256" key="7">
    <source>
        <dbReference type="ARBA" id="ARBA00032824"/>
    </source>
</evidence>
<dbReference type="EC" id="1.11.1.24" evidence="1"/>
<proteinExistence type="inferred from homology"/>
<evidence type="ECO:0000313" key="12">
    <source>
        <dbReference type="EMBL" id="CAL1137270.1"/>
    </source>
</evidence>
<keyword evidence="5" id="KW-1015">Disulfide bond</keyword>
<evidence type="ECO:0000256" key="5">
    <source>
        <dbReference type="ARBA" id="ARBA00023157"/>
    </source>
</evidence>
<name>A0A9P1C2H0_9DINO</name>
<evidence type="ECO:0000256" key="8">
    <source>
        <dbReference type="ARBA" id="ARBA00038489"/>
    </source>
</evidence>
<keyword evidence="3" id="KW-0049">Antioxidant</keyword>
<feature type="domain" description="Thioredoxin" evidence="10">
    <location>
        <begin position="202"/>
        <end position="355"/>
    </location>
</feature>
<keyword evidence="13" id="KW-1185">Reference proteome</keyword>
<evidence type="ECO:0000256" key="6">
    <source>
        <dbReference type="ARBA" id="ARBA00023284"/>
    </source>
</evidence>
<evidence type="ECO:0000259" key="10">
    <source>
        <dbReference type="PROSITE" id="PS51352"/>
    </source>
</evidence>
<dbReference type="InterPro" id="IPR050924">
    <property type="entry name" value="Peroxiredoxin_BCP/PrxQ"/>
</dbReference>
<dbReference type="Gene3D" id="3.40.30.10">
    <property type="entry name" value="Glutaredoxin"/>
    <property type="match status" value="1"/>
</dbReference>
<gene>
    <name evidence="11" type="ORF">C1SCF055_LOCUS11466</name>
</gene>
<dbReference type="Proteomes" id="UP001152797">
    <property type="component" value="Unassembled WGS sequence"/>
</dbReference>
<protein>
    <recommendedName>
        <fullName evidence="1">thioredoxin-dependent peroxiredoxin</fullName>
        <ecNumber evidence="1">1.11.1.24</ecNumber>
    </recommendedName>
    <alternativeName>
        <fullName evidence="7">Thioredoxin peroxidase</fullName>
    </alternativeName>
</protein>
<dbReference type="OrthoDB" id="338622at2759"/>
<dbReference type="EMBL" id="CAMXCT030000844">
    <property type="protein sequence ID" value="CAL4771207.1"/>
    <property type="molecule type" value="Genomic_DNA"/>
</dbReference>
<organism evidence="11">
    <name type="scientific">Cladocopium goreaui</name>
    <dbReference type="NCBI Taxonomy" id="2562237"/>
    <lineage>
        <taxon>Eukaryota</taxon>
        <taxon>Sar</taxon>
        <taxon>Alveolata</taxon>
        <taxon>Dinophyceae</taxon>
        <taxon>Suessiales</taxon>
        <taxon>Symbiodiniaceae</taxon>
        <taxon>Cladocopium</taxon>
    </lineage>
</organism>
<evidence type="ECO:0000256" key="4">
    <source>
        <dbReference type="ARBA" id="ARBA00023002"/>
    </source>
</evidence>
<sequence>MVFYTGRREELRMVSEELRRRGRKLPGGRQVPRLILGVAALLLLCQVLGGAFVPLHRSLLRLALPAAGQLLGLLPAVAEEQKGYKEGLIQIGFPFQVAYPGGIPFDDFYLGGGEAEFGAQSLTNPKVVYVKPESRAYAQGLRVGDELTCAWKDDIYAFYSEGQLRRMKGVDAVLKKAANASSFLGMEANPGLKMEFIATGVVQPGDPAPDFKLPASSGGELSLSELLQGNEYLVVFFRPGSRFRGGDLQEVRLFGKATRALAERGATVVGIQMEPVGALAAQAKGLDLSFPLLCDYNGATAKAYGAYLELEEQGPNIDRKTFIIGKDGSIKTSFVDVGYDADKNQLVRHVADVVRILGGDPVKVKSELAPKSQSLGDFLGIANPGSAPVTPAL</sequence>
<evidence type="ECO:0000313" key="11">
    <source>
        <dbReference type="EMBL" id="CAI3983895.1"/>
    </source>
</evidence>
<dbReference type="PANTHER" id="PTHR42801:SF22">
    <property type="entry name" value="PEROXIREDOXIN SLL0755-RELATED"/>
    <property type="match status" value="1"/>
</dbReference>
<keyword evidence="4" id="KW-0560">Oxidoreductase</keyword>
<dbReference type="SUPFAM" id="SSF52833">
    <property type="entry name" value="Thioredoxin-like"/>
    <property type="match status" value="1"/>
</dbReference>
<reference evidence="11" key="1">
    <citation type="submission" date="2022-10" db="EMBL/GenBank/DDBJ databases">
        <authorList>
            <person name="Chen Y."/>
            <person name="Dougan E. K."/>
            <person name="Chan C."/>
            <person name="Rhodes N."/>
            <person name="Thang M."/>
        </authorList>
    </citation>
    <scope>NUCLEOTIDE SEQUENCE</scope>
</reference>
<dbReference type="CDD" id="cd03017">
    <property type="entry name" value="PRX_BCP"/>
    <property type="match status" value="1"/>
</dbReference>
<dbReference type="GO" id="GO:0034599">
    <property type="term" value="P:cellular response to oxidative stress"/>
    <property type="evidence" value="ECO:0007669"/>
    <property type="project" value="TreeGrafter"/>
</dbReference>
<evidence type="ECO:0000256" key="2">
    <source>
        <dbReference type="ARBA" id="ARBA00022559"/>
    </source>
</evidence>
<dbReference type="InterPro" id="IPR013766">
    <property type="entry name" value="Thioredoxin_domain"/>
</dbReference>
<evidence type="ECO:0000256" key="1">
    <source>
        <dbReference type="ARBA" id="ARBA00013017"/>
    </source>
</evidence>
<dbReference type="InterPro" id="IPR000866">
    <property type="entry name" value="AhpC/TSA"/>
</dbReference>
<comment type="catalytic activity">
    <reaction evidence="9">
        <text>a hydroperoxide + [thioredoxin]-dithiol = an alcohol + [thioredoxin]-disulfide + H2O</text>
        <dbReference type="Rhea" id="RHEA:62620"/>
        <dbReference type="Rhea" id="RHEA-COMP:10698"/>
        <dbReference type="Rhea" id="RHEA-COMP:10700"/>
        <dbReference type="ChEBI" id="CHEBI:15377"/>
        <dbReference type="ChEBI" id="CHEBI:29950"/>
        <dbReference type="ChEBI" id="CHEBI:30879"/>
        <dbReference type="ChEBI" id="CHEBI:35924"/>
        <dbReference type="ChEBI" id="CHEBI:50058"/>
        <dbReference type="EC" id="1.11.1.24"/>
    </reaction>
</comment>
<dbReference type="PROSITE" id="PS51352">
    <property type="entry name" value="THIOREDOXIN_2"/>
    <property type="match status" value="1"/>
</dbReference>
<dbReference type="AlphaFoldDB" id="A0A9P1C2H0"/>
<dbReference type="PANTHER" id="PTHR42801">
    <property type="entry name" value="THIOREDOXIN-DEPENDENT PEROXIDE REDUCTASE"/>
    <property type="match status" value="1"/>
</dbReference>
<evidence type="ECO:0000256" key="3">
    <source>
        <dbReference type="ARBA" id="ARBA00022862"/>
    </source>
</evidence>
<accession>A0A9P1C2H0</accession>
<dbReference type="GO" id="GO:0005737">
    <property type="term" value="C:cytoplasm"/>
    <property type="evidence" value="ECO:0007669"/>
    <property type="project" value="TreeGrafter"/>
</dbReference>
<dbReference type="EMBL" id="CAMXCT010000844">
    <property type="protein sequence ID" value="CAI3983895.1"/>
    <property type="molecule type" value="Genomic_DNA"/>
</dbReference>